<dbReference type="OrthoDB" id="543156at2759"/>
<dbReference type="SUPFAM" id="SSF54928">
    <property type="entry name" value="RNA-binding domain, RBD"/>
    <property type="match status" value="1"/>
</dbReference>
<dbReference type="InterPro" id="IPR000504">
    <property type="entry name" value="RRM_dom"/>
</dbReference>
<dbReference type="STRING" id="653667.S9W3T4"/>
<dbReference type="Pfam" id="PF00076">
    <property type="entry name" value="RRM_1"/>
    <property type="match status" value="1"/>
</dbReference>
<dbReference type="Proteomes" id="UP000015464">
    <property type="component" value="Unassembled WGS sequence"/>
</dbReference>
<dbReference type="EMBL" id="KE546989">
    <property type="protein sequence ID" value="EPY52605.1"/>
    <property type="molecule type" value="Genomic_DNA"/>
</dbReference>
<dbReference type="InterPro" id="IPR050825">
    <property type="entry name" value="RBM42_RBP45_47-like"/>
</dbReference>
<dbReference type="Gene3D" id="3.30.70.330">
    <property type="match status" value="1"/>
</dbReference>
<dbReference type="PANTHER" id="PTHR47640">
    <property type="entry name" value="TRNA SELENOCYSTEINE 1-ASSOCIATED PROTEIN 1-RELATED-RELATED"/>
    <property type="match status" value="1"/>
</dbReference>
<evidence type="ECO:0000259" key="4">
    <source>
        <dbReference type="PROSITE" id="PS50102"/>
    </source>
</evidence>
<feature type="compositionally biased region" description="Low complexity" evidence="3">
    <location>
        <begin position="149"/>
        <end position="167"/>
    </location>
</feature>
<dbReference type="InterPro" id="IPR012677">
    <property type="entry name" value="Nucleotide-bd_a/b_plait_sf"/>
</dbReference>
<dbReference type="InterPro" id="IPR035979">
    <property type="entry name" value="RBD_domain_sf"/>
</dbReference>
<feature type="compositionally biased region" description="Polar residues" evidence="3">
    <location>
        <begin position="168"/>
        <end position="177"/>
    </location>
</feature>
<feature type="domain" description="RRM" evidence="4">
    <location>
        <begin position="30"/>
        <end position="107"/>
    </location>
</feature>
<dbReference type="OMA" id="HGNRVQK"/>
<protein>
    <submittedName>
        <fullName evidence="5">RNA-binding protein</fullName>
    </submittedName>
</protein>
<dbReference type="HOGENOM" id="CLU_109928_0_0_1"/>
<dbReference type="AlphaFoldDB" id="S9W3T4"/>
<name>S9W3T4_SCHCR</name>
<sequence>MSRGKTTVVRKSGGQVWEDPTLLEWDPNHFRLFVGNLGNDVTDDTLRNAFLEYPSLAKTKVVRDREGKTRGFGFVSFRDPDHFLRAWREKNGRYIGSRPVKLSRANSDVTPADVSDTTLDSKIRNSLYSRTKYHSNRIIKKKKEKRSSKSSNQAAAAAAELMASSAAPITQTGSSSAVHHKNTHPSSRMESYSKRD</sequence>
<dbReference type="InterPro" id="IPR034215">
    <property type="entry name" value="RBM42_RRM"/>
</dbReference>
<proteinExistence type="predicted"/>
<keyword evidence="6" id="KW-1185">Reference proteome</keyword>
<gene>
    <name evidence="5" type="ORF">SPOG_01925</name>
</gene>
<evidence type="ECO:0000313" key="6">
    <source>
        <dbReference type="Proteomes" id="UP000015464"/>
    </source>
</evidence>
<evidence type="ECO:0000256" key="1">
    <source>
        <dbReference type="ARBA" id="ARBA00022884"/>
    </source>
</evidence>
<feature type="region of interest" description="Disordered" evidence="3">
    <location>
        <begin position="140"/>
        <end position="196"/>
    </location>
</feature>
<dbReference type="SMART" id="SM00360">
    <property type="entry name" value="RRM"/>
    <property type="match status" value="1"/>
</dbReference>
<dbReference type="GO" id="GO:0003729">
    <property type="term" value="F:mRNA binding"/>
    <property type="evidence" value="ECO:0007669"/>
    <property type="project" value="InterPro"/>
</dbReference>
<dbReference type="eggNOG" id="KOG0226">
    <property type="taxonomic scope" value="Eukaryota"/>
</dbReference>
<organism evidence="5 6">
    <name type="scientific">Schizosaccharomyces cryophilus (strain OY26 / ATCC MYA-4695 / CBS 11777 / NBRC 106824 / NRRL Y48691)</name>
    <name type="common">Fission yeast</name>
    <dbReference type="NCBI Taxonomy" id="653667"/>
    <lineage>
        <taxon>Eukaryota</taxon>
        <taxon>Fungi</taxon>
        <taxon>Dikarya</taxon>
        <taxon>Ascomycota</taxon>
        <taxon>Taphrinomycotina</taxon>
        <taxon>Schizosaccharomycetes</taxon>
        <taxon>Schizosaccharomycetales</taxon>
        <taxon>Schizosaccharomycetaceae</taxon>
        <taxon>Schizosaccharomyces</taxon>
    </lineage>
</organism>
<reference evidence="5 6" key="1">
    <citation type="journal article" date="2011" name="Science">
        <title>Comparative functional genomics of the fission yeasts.</title>
        <authorList>
            <person name="Rhind N."/>
            <person name="Chen Z."/>
            <person name="Yassour M."/>
            <person name="Thompson D.A."/>
            <person name="Haas B.J."/>
            <person name="Habib N."/>
            <person name="Wapinski I."/>
            <person name="Roy S."/>
            <person name="Lin M.F."/>
            <person name="Heiman D.I."/>
            <person name="Young S.K."/>
            <person name="Furuya K."/>
            <person name="Guo Y."/>
            <person name="Pidoux A."/>
            <person name="Chen H.M."/>
            <person name="Robbertse B."/>
            <person name="Goldberg J.M."/>
            <person name="Aoki K."/>
            <person name="Bayne E.H."/>
            <person name="Berlin A.M."/>
            <person name="Desjardins C.A."/>
            <person name="Dobbs E."/>
            <person name="Dukaj L."/>
            <person name="Fan L."/>
            <person name="FitzGerald M.G."/>
            <person name="French C."/>
            <person name="Gujja S."/>
            <person name="Hansen K."/>
            <person name="Keifenheim D."/>
            <person name="Levin J.Z."/>
            <person name="Mosher R.A."/>
            <person name="Mueller C.A."/>
            <person name="Pfiffner J."/>
            <person name="Priest M."/>
            <person name="Russ C."/>
            <person name="Smialowska A."/>
            <person name="Swoboda P."/>
            <person name="Sykes S.M."/>
            <person name="Vaughn M."/>
            <person name="Vengrova S."/>
            <person name="Yoder R."/>
            <person name="Zeng Q."/>
            <person name="Allshire R."/>
            <person name="Baulcombe D."/>
            <person name="Birren B.W."/>
            <person name="Brown W."/>
            <person name="Ekwall K."/>
            <person name="Kellis M."/>
            <person name="Leatherwood J."/>
            <person name="Levin H."/>
            <person name="Margalit H."/>
            <person name="Martienssen R."/>
            <person name="Nieduszynski C.A."/>
            <person name="Spatafora J.W."/>
            <person name="Friedman N."/>
            <person name="Dalgaard J.Z."/>
            <person name="Baumann P."/>
            <person name="Niki H."/>
            <person name="Regev A."/>
            <person name="Nusbaum C."/>
        </authorList>
    </citation>
    <scope>NUCLEOTIDE SEQUENCE [LARGE SCALE GENOMIC DNA]</scope>
    <source>
        <strain evidence="6">OY26 / ATCC MYA-4695 / CBS 11777 / NBRC 106824 / NRRL Y48691</strain>
    </source>
</reference>
<evidence type="ECO:0000313" key="5">
    <source>
        <dbReference type="EMBL" id="EPY52605.1"/>
    </source>
</evidence>
<dbReference type="GeneID" id="25036249"/>
<accession>S9W3T4</accession>
<evidence type="ECO:0000256" key="3">
    <source>
        <dbReference type="SAM" id="MobiDB-lite"/>
    </source>
</evidence>
<keyword evidence="1 2" id="KW-0694">RNA-binding</keyword>
<dbReference type="RefSeq" id="XP_013022483.1">
    <property type="nucleotide sequence ID" value="XM_013167029.1"/>
</dbReference>
<dbReference type="PROSITE" id="PS50102">
    <property type="entry name" value="RRM"/>
    <property type="match status" value="1"/>
</dbReference>
<dbReference type="CDD" id="cd12383">
    <property type="entry name" value="RRM_RBM42"/>
    <property type="match status" value="1"/>
</dbReference>
<evidence type="ECO:0000256" key="2">
    <source>
        <dbReference type="PROSITE-ProRule" id="PRU00176"/>
    </source>
</evidence>
<dbReference type="PANTHER" id="PTHR47640:SF11">
    <property type="entry name" value="RNA-BINDING PROTEIN 42"/>
    <property type="match status" value="1"/>
</dbReference>